<accession>A0A8J5VRB3</accession>
<reference evidence="1" key="2">
    <citation type="submission" date="2021-02" db="EMBL/GenBank/DDBJ databases">
        <authorList>
            <person name="Kimball J.A."/>
            <person name="Haas M.W."/>
            <person name="Macchietto M."/>
            <person name="Kono T."/>
            <person name="Duquette J."/>
            <person name="Shao M."/>
        </authorList>
    </citation>
    <scope>NUCLEOTIDE SEQUENCE</scope>
    <source>
        <tissue evidence="1">Fresh leaf tissue</tissue>
    </source>
</reference>
<name>A0A8J5VRB3_ZIZPA</name>
<keyword evidence="2" id="KW-1185">Reference proteome</keyword>
<dbReference type="EMBL" id="JAAALK010000284">
    <property type="protein sequence ID" value="KAG8068491.1"/>
    <property type="molecule type" value="Genomic_DNA"/>
</dbReference>
<evidence type="ECO:0000313" key="2">
    <source>
        <dbReference type="Proteomes" id="UP000729402"/>
    </source>
</evidence>
<protein>
    <submittedName>
        <fullName evidence="1">Uncharacterized protein</fullName>
    </submittedName>
</protein>
<organism evidence="1 2">
    <name type="scientific">Zizania palustris</name>
    <name type="common">Northern wild rice</name>
    <dbReference type="NCBI Taxonomy" id="103762"/>
    <lineage>
        <taxon>Eukaryota</taxon>
        <taxon>Viridiplantae</taxon>
        <taxon>Streptophyta</taxon>
        <taxon>Embryophyta</taxon>
        <taxon>Tracheophyta</taxon>
        <taxon>Spermatophyta</taxon>
        <taxon>Magnoliopsida</taxon>
        <taxon>Liliopsida</taxon>
        <taxon>Poales</taxon>
        <taxon>Poaceae</taxon>
        <taxon>BOP clade</taxon>
        <taxon>Oryzoideae</taxon>
        <taxon>Oryzeae</taxon>
        <taxon>Zizaniinae</taxon>
        <taxon>Zizania</taxon>
    </lineage>
</organism>
<evidence type="ECO:0000313" key="1">
    <source>
        <dbReference type="EMBL" id="KAG8068491.1"/>
    </source>
</evidence>
<reference evidence="1" key="1">
    <citation type="journal article" date="2021" name="bioRxiv">
        <title>Whole Genome Assembly and Annotation of Northern Wild Rice, Zizania palustris L., Supports a Whole Genome Duplication in the Zizania Genus.</title>
        <authorList>
            <person name="Haas M."/>
            <person name="Kono T."/>
            <person name="Macchietto M."/>
            <person name="Millas R."/>
            <person name="McGilp L."/>
            <person name="Shao M."/>
            <person name="Duquette J."/>
            <person name="Hirsch C.N."/>
            <person name="Kimball J."/>
        </authorList>
    </citation>
    <scope>NUCLEOTIDE SEQUENCE</scope>
    <source>
        <tissue evidence="1">Fresh leaf tissue</tissue>
    </source>
</reference>
<dbReference type="AlphaFoldDB" id="A0A8J5VRB3"/>
<sequence>MSTASSFGSDMVEEVTLVDVVRRLQTIEDIVLPMQPIPDNFATLEGTVWDQGHQQQALNLALKHIERHAQD</sequence>
<comment type="caution">
    <text evidence="1">The sequence shown here is derived from an EMBL/GenBank/DDBJ whole genome shotgun (WGS) entry which is preliminary data.</text>
</comment>
<proteinExistence type="predicted"/>
<gene>
    <name evidence="1" type="ORF">GUJ93_ZPchr0005g15615</name>
</gene>
<dbReference type="Proteomes" id="UP000729402">
    <property type="component" value="Unassembled WGS sequence"/>
</dbReference>